<evidence type="ECO:0000256" key="10">
    <source>
        <dbReference type="ARBA" id="ARBA00023033"/>
    </source>
</evidence>
<keyword evidence="6" id="KW-0256">Endoplasmic reticulum</keyword>
<dbReference type="PRINTS" id="PR00385">
    <property type="entry name" value="P450"/>
</dbReference>
<dbReference type="GO" id="GO:0016712">
    <property type="term" value="F:oxidoreductase activity, acting on paired donors, with incorporation or reduction of molecular oxygen, reduced flavin or flavoprotein as one donor, and incorporation of one atom of oxygen"/>
    <property type="evidence" value="ECO:0007669"/>
    <property type="project" value="TreeGrafter"/>
</dbReference>
<evidence type="ECO:0000256" key="6">
    <source>
        <dbReference type="ARBA" id="ARBA00022824"/>
    </source>
</evidence>
<dbReference type="Gene3D" id="1.10.630.10">
    <property type="entry name" value="Cytochrome P450"/>
    <property type="match status" value="1"/>
</dbReference>
<keyword evidence="5 12" id="KW-0479">Metal-binding</keyword>
<dbReference type="SUPFAM" id="SSF48264">
    <property type="entry name" value="Cytochrome P450"/>
    <property type="match status" value="1"/>
</dbReference>
<evidence type="ECO:0000313" key="15">
    <source>
        <dbReference type="Proteomes" id="UP000824782"/>
    </source>
</evidence>
<dbReference type="InterPro" id="IPR002401">
    <property type="entry name" value="Cyt_P450_E_grp-I"/>
</dbReference>
<dbReference type="InterPro" id="IPR017972">
    <property type="entry name" value="Cyt_P450_CS"/>
</dbReference>
<dbReference type="PRINTS" id="PR00463">
    <property type="entry name" value="EP450I"/>
</dbReference>
<evidence type="ECO:0000256" key="2">
    <source>
        <dbReference type="ARBA" id="ARBA00004524"/>
    </source>
</evidence>
<keyword evidence="8 13" id="KW-0560">Oxidoreductase</keyword>
<evidence type="ECO:0000256" key="8">
    <source>
        <dbReference type="ARBA" id="ARBA00023002"/>
    </source>
</evidence>
<keyword evidence="4 12" id="KW-0349">Heme</keyword>
<comment type="subcellular location">
    <subcellularLocation>
        <location evidence="2">Microsome membrane</location>
    </subcellularLocation>
</comment>
<dbReference type="PANTHER" id="PTHR24300:SF302">
    <property type="entry name" value="CYTOCHROME P450"/>
    <property type="match status" value="1"/>
</dbReference>
<evidence type="ECO:0000256" key="13">
    <source>
        <dbReference type="RuleBase" id="RU000461"/>
    </source>
</evidence>
<dbReference type="PANTHER" id="PTHR24300">
    <property type="entry name" value="CYTOCHROME P450 508A4-RELATED"/>
    <property type="match status" value="1"/>
</dbReference>
<evidence type="ECO:0000256" key="12">
    <source>
        <dbReference type="PIRSR" id="PIRSR602401-1"/>
    </source>
</evidence>
<sequence>MELVTVLLSIVAVFFLALVFNKRKQEKYKHLPPGPRPLPILGNVLMLDKTKPYKTLCQLSKEYGPVFSIHLGMSRMVVLCGYETIKDALMNHAEAFSDRPHNPLFSKVVKEHGIAFANGENWKVMRRFALSTLRDYGMGKKTLDNRITEEAEFLVQKWKSYEGRPFGDFTSLNAAVTNIIVALLLNKRFEYEDPTILRLMALVSENLKLLGSPWALLYNIFPTLIDRMPGPHRTIFENFENFKGFLSDTFTKYKKDLDVNDQRNLVDAFLVKQQEGKPESTQFFHNENLTVLVGDLFFAGTETTSTILRWGLLLLMKYPEIQKKVQNEIDKVIGSSQPQMEHRKHMPYTDAVIHEILRFGDIVPAAIPHATSQDVTFRGYFIPKGTPILPILHSIHKDEEYFEKPDEFYPEHFLDSTGNFKKSEVFIPFSIGKRSCAGETLARMEIFLFFTFLLQHFTFKAPPTAKLDLSSALGSTNAPKPFEICAVSRR</sequence>
<dbReference type="GO" id="GO:0006082">
    <property type="term" value="P:organic acid metabolic process"/>
    <property type="evidence" value="ECO:0007669"/>
    <property type="project" value="TreeGrafter"/>
</dbReference>
<dbReference type="GO" id="GO:0020037">
    <property type="term" value="F:heme binding"/>
    <property type="evidence" value="ECO:0007669"/>
    <property type="project" value="InterPro"/>
</dbReference>
<feature type="binding site" description="axial binding residue" evidence="12">
    <location>
        <position position="436"/>
    </location>
    <ligand>
        <name>heme</name>
        <dbReference type="ChEBI" id="CHEBI:30413"/>
    </ligand>
    <ligandPart>
        <name>Fe</name>
        <dbReference type="ChEBI" id="CHEBI:18248"/>
    </ligandPart>
</feature>
<organism evidence="14 15">
    <name type="scientific">Engystomops pustulosus</name>
    <name type="common">Tungara frog</name>
    <name type="synonym">Physalaemus pustulosus</name>
    <dbReference type="NCBI Taxonomy" id="76066"/>
    <lineage>
        <taxon>Eukaryota</taxon>
        <taxon>Metazoa</taxon>
        <taxon>Chordata</taxon>
        <taxon>Craniata</taxon>
        <taxon>Vertebrata</taxon>
        <taxon>Euteleostomi</taxon>
        <taxon>Amphibia</taxon>
        <taxon>Batrachia</taxon>
        <taxon>Anura</taxon>
        <taxon>Neobatrachia</taxon>
        <taxon>Hyloidea</taxon>
        <taxon>Leptodactylidae</taxon>
        <taxon>Leiuperinae</taxon>
        <taxon>Engystomops</taxon>
    </lineage>
</organism>
<dbReference type="InterPro" id="IPR050182">
    <property type="entry name" value="Cytochrome_P450_fam2"/>
</dbReference>
<reference evidence="14" key="1">
    <citation type="thesis" date="2020" institute="ProQuest LLC" country="789 East Eisenhower Parkway, Ann Arbor, MI, USA">
        <title>Comparative Genomics and Chromosome Evolution.</title>
        <authorList>
            <person name="Mudd A.B."/>
        </authorList>
    </citation>
    <scope>NUCLEOTIDE SEQUENCE</scope>
    <source>
        <strain evidence="14">237g6f4</strain>
        <tissue evidence="14">Blood</tissue>
    </source>
</reference>
<dbReference type="InterPro" id="IPR001128">
    <property type="entry name" value="Cyt_P450"/>
</dbReference>
<evidence type="ECO:0000256" key="5">
    <source>
        <dbReference type="ARBA" id="ARBA00022723"/>
    </source>
</evidence>
<dbReference type="Proteomes" id="UP000824782">
    <property type="component" value="Unassembled WGS sequence"/>
</dbReference>
<dbReference type="PROSITE" id="PS00086">
    <property type="entry name" value="CYTOCHROME_P450"/>
    <property type="match status" value="1"/>
</dbReference>
<keyword evidence="9 12" id="KW-0408">Iron</keyword>
<dbReference type="GO" id="GO:0005737">
    <property type="term" value="C:cytoplasm"/>
    <property type="evidence" value="ECO:0007669"/>
    <property type="project" value="TreeGrafter"/>
</dbReference>
<keyword evidence="15" id="KW-1185">Reference proteome</keyword>
<gene>
    <name evidence="14" type="ORF">GDO81_029041</name>
</gene>
<keyword evidence="10 13" id="KW-0503">Monooxygenase</keyword>
<keyword evidence="7" id="KW-0492">Microsome</keyword>
<dbReference type="FunFam" id="1.10.630.10:FF:000010">
    <property type="entry name" value="cytochrome P450 2W1 isoform X2"/>
    <property type="match status" value="1"/>
</dbReference>
<comment type="cofactor">
    <cofactor evidence="1 12">
        <name>heme</name>
        <dbReference type="ChEBI" id="CHEBI:30413"/>
    </cofactor>
</comment>
<comment type="caution">
    <text evidence="14">The sequence shown here is derived from an EMBL/GenBank/DDBJ whole genome shotgun (WGS) entry which is preliminary data.</text>
</comment>
<dbReference type="AlphaFoldDB" id="A0AAV6ZPQ6"/>
<dbReference type="InterPro" id="IPR036396">
    <property type="entry name" value="Cyt_P450_sf"/>
</dbReference>
<evidence type="ECO:0000256" key="7">
    <source>
        <dbReference type="ARBA" id="ARBA00022848"/>
    </source>
</evidence>
<evidence type="ECO:0000256" key="3">
    <source>
        <dbReference type="ARBA" id="ARBA00010617"/>
    </source>
</evidence>
<comment type="similarity">
    <text evidence="3 13">Belongs to the cytochrome P450 family.</text>
</comment>
<protein>
    <submittedName>
        <fullName evidence="14">Uncharacterized protein</fullName>
    </submittedName>
</protein>
<dbReference type="GO" id="GO:0006805">
    <property type="term" value="P:xenobiotic metabolic process"/>
    <property type="evidence" value="ECO:0007669"/>
    <property type="project" value="TreeGrafter"/>
</dbReference>
<evidence type="ECO:0000256" key="1">
    <source>
        <dbReference type="ARBA" id="ARBA00001971"/>
    </source>
</evidence>
<evidence type="ECO:0000256" key="11">
    <source>
        <dbReference type="ARBA" id="ARBA00023136"/>
    </source>
</evidence>
<evidence type="ECO:0000256" key="4">
    <source>
        <dbReference type="ARBA" id="ARBA00022617"/>
    </source>
</evidence>
<name>A0AAV6ZPQ6_ENGPU</name>
<evidence type="ECO:0000256" key="9">
    <source>
        <dbReference type="ARBA" id="ARBA00023004"/>
    </source>
</evidence>
<dbReference type="GO" id="GO:0005506">
    <property type="term" value="F:iron ion binding"/>
    <property type="evidence" value="ECO:0007669"/>
    <property type="project" value="InterPro"/>
</dbReference>
<dbReference type="EMBL" id="WNYA01000092">
    <property type="protein sequence ID" value="KAG8550068.1"/>
    <property type="molecule type" value="Genomic_DNA"/>
</dbReference>
<keyword evidence="11" id="KW-0472">Membrane</keyword>
<dbReference type="GO" id="GO:0046222">
    <property type="term" value="P:aflatoxin metabolic process"/>
    <property type="evidence" value="ECO:0007669"/>
    <property type="project" value="UniProtKB-ARBA"/>
</dbReference>
<evidence type="ECO:0000313" key="14">
    <source>
        <dbReference type="EMBL" id="KAG8550068.1"/>
    </source>
</evidence>
<dbReference type="Pfam" id="PF00067">
    <property type="entry name" value="p450"/>
    <property type="match status" value="1"/>
</dbReference>
<accession>A0AAV6ZPQ6</accession>
<proteinExistence type="inferred from homology"/>